<accession>A0A6A6GPM1</accession>
<evidence type="ECO:0000256" key="1">
    <source>
        <dbReference type="SAM" id="MobiDB-lite"/>
    </source>
</evidence>
<gene>
    <name evidence="2" type="ORF">BDZ85DRAFT_4447</name>
</gene>
<dbReference type="Proteomes" id="UP000799538">
    <property type="component" value="Unassembled WGS sequence"/>
</dbReference>
<dbReference type="InterPro" id="IPR051710">
    <property type="entry name" value="Phosphatase_SH3-domain"/>
</dbReference>
<feature type="compositionally biased region" description="Basic and acidic residues" evidence="1">
    <location>
        <begin position="130"/>
        <end position="140"/>
    </location>
</feature>
<dbReference type="SUPFAM" id="SSF53254">
    <property type="entry name" value="Phosphoglycerate mutase-like"/>
    <property type="match status" value="1"/>
</dbReference>
<sequence length="728" mass="78483">MGKQPAVIIIARHGARLDAADKSWHLSSPTPYDPPLTYGGWTQSRALGLRIASLLHAREDSLTGDVPAEPHELTVGNGSHDSVAPEVKPPTRKRKHKIYVHSSPFQRCVQTGIGISAGISQYQSVRAGRARSDSKPRSSREFQPSPRLHAVDATAASVAARSHLIKSLKHQPKQGKTSLRIDAYLGEWLSPDYFDLITPPPNSTMMVAGAKADLLRRGEDMASFSLSPGPSTPGAGGKQSQGNLWTGGKGPEPTSAPHLADGPLDMKSLSQALPGRDRTSSYSSGRVSPFGRPVLQRAVSSEVLPDLGYNPPNPNYAISPVEPIPRGYVAHARDACVDVDYQWDSMRPPLLWGDGGEYGEEWSAMHKRFRKGLNHLIDWYGENESGQIPDDHEAVPGVEDHDHHDADEDIVVVLVTHGAGCNALIGALTEQPVLLDVGMASMTMAVRKEERVNGHEPHHDMPQIASPTSSPTVDRGARRNGSISTGLSQKYDMKIVASSEHLRPGADPTRPATPTPSSPSLAASKTVPESRRRSTLLSSHAAAGSPLEVNWAVTEHPRPHNMSAALGSIRRLSMQNMGPPQRSGSVSSATSATGLWMPSTPPLPEARAEKEMPGDRQSSPVRDPVDLSGVEPDNKLGISYVPDSRLGAPLVPTRPKSEDPTSVPRISTTTDSPSREMRDSVSELPGTTAQMPSSIGRKLSQKGLWGSAPSGNYERDRTPKRRWTLQQE</sequence>
<protein>
    <recommendedName>
        <fullName evidence="4">Histidine phosphatase superfamily</fullName>
    </recommendedName>
</protein>
<dbReference type="EMBL" id="ML992501">
    <property type="protein sequence ID" value="KAF2227519.1"/>
    <property type="molecule type" value="Genomic_DNA"/>
</dbReference>
<feature type="compositionally biased region" description="Gly residues" evidence="1">
    <location>
        <begin position="234"/>
        <end position="250"/>
    </location>
</feature>
<name>A0A6A6GPM1_9PEZI</name>
<feature type="compositionally biased region" description="Basic and acidic residues" evidence="1">
    <location>
        <begin position="450"/>
        <end position="461"/>
    </location>
</feature>
<organism evidence="2 3">
    <name type="scientific">Elsinoe ampelina</name>
    <dbReference type="NCBI Taxonomy" id="302913"/>
    <lineage>
        <taxon>Eukaryota</taxon>
        <taxon>Fungi</taxon>
        <taxon>Dikarya</taxon>
        <taxon>Ascomycota</taxon>
        <taxon>Pezizomycotina</taxon>
        <taxon>Dothideomycetes</taxon>
        <taxon>Dothideomycetidae</taxon>
        <taxon>Myriangiales</taxon>
        <taxon>Elsinoaceae</taxon>
        <taxon>Elsinoe</taxon>
    </lineage>
</organism>
<evidence type="ECO:0000313" key="3">
    <source>
        <dbReference type="Proteomes" id="UP000799538"/>
    </source>
</evidence>
<keyword evidence="3" id="KW-1185">Reference proteome</keyword>
<dbReference type="PANTHER" id="PTHR16469">
    <property type="entry name" value="UBIQUITIN-ASSOCIATED AND SH3 DOMAIN-CONTAINING BA-RELATED"/>
    <property type="match status" value="1"/>
</dbReference>
<feature type="compositionally biased region" description="Low complexity" evidence="1">
    <location>
        <begin position="583"/>
        <end position="594"/>
    </location>
</feature>
<dbReference type="SMART" id="SM00855">
    <property type="entry name" value="PGAM"/>
    <property type="match status" value="1"/>
</dbReference>
<evidence type="ECO:0000313" key="2">
    <source>
        <dbReference type="EMBL" id="KAF2227519.1"/>
    </source>
</evidence>
<evidence type="ECO:0008006" key="4">
    <source>
        <dbReference type="Google" id="ProtNLM"/>
    </source>
</evidence>
<feature type="compositionally biased region" description="Basic residues" evidence="1">
    <location>
        <begin position="718"/>
        <end position="728"/>
    </location>
</feature>
<dbReference type="AlphaFoldDB" id="A0A6A6GPM1"/>
<dbReference type="PANTHER" id="PTHR16469:SF27">
    <property type="entry name" value="UBIQUITIN-ASSOCIATED AND SH3 DOMAIN-CONTAINING BA-RELATED"/>
    <property type="match status" value="1"/>
</dbReference>
<dbReference type="InterPro" id="IPR029033">
    <property type="entry name" value="His_PPase_superfam"/>
</dbReference>
<dbReference type="Gene3D" id="3.40.50.1240">
    <property type="entry name" value="Phosphoglycerate mutase-like"/>
    <property type="match status" value="2"/>
</dbReference>
<dbReference type="InterPro" id="IPR013078">
    <property type="entry name" value="His_Pase_superF_clade-1"/>
</dbReference>
<dbReference type="OrthoDB" id="3898179at2759"/>
<reference evidence="3" key="1">
    <citation type="journal article" date="2020" name="Stud. Mycol.">
        <title>101 Dothideomycetes genomes: A test case for predicting lifestyles and emergence of pathogens.</title>
        <authorList>
            <person name="Haridas S."/>
            <person name="Albert R."/>
            <person name="Binder M."/>
            <person name="Bloem J."/>
            <person name="LaButti K."/>
            <person name="Salamov A."/>
            <person name="Andreopoulos B."/>
            <person name="Baker S."/>
            <person name="Barry K."/>
            <person name="Bills G."/>
            <person name="Bluhm B."/>
            <person name="Cannon C."/>
            <person name="Castanera R."/>
            <person name="Culley D."/>
            <person name="Daum C."/>
            <person name="Ezra D."/>
            <person name="Gonzalez J."/>
            <person name="Henrissat B."/>
            <person name="Kuo A."/>
            <person name="Liang C."/>
            <person name="Lipzen A."/>
            <person name="Lutzoni F."/>
            <person name="Magnuson J."/>
            <person name="Mondo S."/>
            <person name="Nolan M."/>
            <person name="Ohm R."/>
            <person name="Pangilinan J."/>
            <person name="Park H.-J."/>
            <person name="Ramirez L."/>
            <person name="Alfaro M."/>
            <person name="Sun H."/>
            <person name="Tritt A."/>
            <person name="Yoshinaga Y."/>
            <person name="Zwiers L.-H."/>
            <person name="Turgeon B."/>
            <person name="Goodwin S."/>
            <person name="Spatafora J."/>
            <person name="Crous P."/>
            <person name="Grigoriev I."/>
        </authorList>
    </citation>
    <scope>NUCLEOTIDE SEQUENCE [LARGE SCALE GENOMIC DNA]</scope>
    <source>
        <strain evidence="3">CECT 20119</strain>
    </source>
</reference>
<proteinExistence type="predicted"/>
<feature type="region of interest" description="Disordered" evidence="1">
    <location>
        <begin position="450"/>
        <end position="541"/>
    </location>
</feature>
<feature type="region of interest" description="Disordered" evidence="1">
    <location>
        <begin position="73"/>
        <end position="94"/>
    </location>
</feature>
<feature type="region of interest" description="Disordered" evidence="1">
    <location>
        <begin position="126"/>
        <end position="147"/>
    </location>
</feature>
<feature type="region of interest" description="Disordered" evidence="1">
    <location>
        <begin position="574"/>
        <end position="728"/>
    </location>
</feature>
<feature type="region of interest" description="Disordered" evidence="1">
    <location>
        <begin position="222"/>
        <end position="287"/>
    </location>
</feature>